<proteinExistence type="predicted"/>
<reference evidence="1 2" key="1">
    <citation type="submission" date="2022-05" db="EMBL/GenBank/DDBJ databases">
        <title>Genome Sequencing of Bee-Associated Microbes.</title>
        <authorList>
            <person name="Dunlap C."/>
        </authorList>
    </citation>
    <scope>NUCLEOTIDE SEQUENCE [LARGE SCALE GENOMIC DNA]</scope>
    <source>
        <strain evidence="1 2">NRRL B-14421</strain>
    </source>
</reference>
<name>A0ABT4GP20_9BACL</name>
<organism evidence="1 2">
    <name type="scientific">Paenibacillus alginolyticus</name>
    <dbReference type="NCBI Taxonomy" id="59839"/>
    <lineage>
        <taxon>Bacteria</taxon>
        <taxon>Bacillati</taxon>
        <taxon>Bacillota</taxon>
        <taxon>Bacilli</taxon>
        <taxon>Bacillales</taxon>
        <taxon>Paenibacillaceae</taxon>
        <taxon>Paenibacillus</taxon>
    </lineage>
</organism>
<gene>
    <name evidence="1" type="ORF">M5X19_34685</name>
</gene>
<sequence length="52" mass="5962">MKWGISSYSPFRSLTSGQMTILDVVEWINGVGREHVEIVPLGFQLDDNPERR</sequence>
<evidence type="ECO:0000313" key="1">
    <source>
        <dbReference type="EMBL" id="MCY9697966.1"/>
    </source>
</evidence>
<evidence type="ECO:0000313" key="2">
    <source>
        <dbReference type="Proteomes" id="UP001527099"/>
    </source>
</evidence>
<dbReference type="EMBL" id="JAMDMX010000179">
    <property type="protein sequence ID" value="MCY9697966.1"/>
    <property type="molecule type" value="Genomic_DNA"/>
</dbReference>
<accession>A0ABT4GP20</accession>
<keyword evidence="2" id="KW-1185">Reference proteome</keyword>
<dbReference type="RefSeq" id="WP_268618501.1">
    <property type="nucleotide sequence ID" value="NZ_JAMDMX010000179.1"/>
</dbReference>
<comment type="caution">
    <text evidence="1">The sequence shown here is derived from an EMBL/GenBank/DDBJ whole genome shotgun (WGS) entry which is preliminary data.</text>
</comment>
<protein>
    <submittedName>
        <fullName evidence="1">Uncharacterized protein</fullName>
    </submittedName>
</protein>
<dbReference type="Proteomes" id="UP001527099">
    <property type="component" value="Unassembled WGS sequence"/>
</dbReference>